<dbReference type="STRING" id="188477.A0A3S1HIC7"/>
<keyword evidence="3" id="KW-1185">Reference proteome</keyword>
<comment type="caution">
    <text evidence="2">The sequence shown here is derived from an EMBL/GenBank/DDBJ whole genome shotgun (WGS) entry which is preliminary data.</text>
</comment>
<comment type="similarity">
    <text evidence="1">Belongs to the glutaredoxin family.</text>
</comment>
<evidence type="ECO:0000256" key="1">
    <source>
        <dbReference type="RuleBase" id="RU363082"/>
    </source>
</evidence>
<dbReference type="OrthoDB" id="429967at2759"/>
<accession>A0A3S1HIC7</accession>
<sequence length="118" mass="14156">MLQVRLFTNKRCLQQLWQYYMYAALRTNSSFPTQLPLLMLFTKDPCPLCDEALKKLEPFLNQVTLEKVDITASGNELLWEKYRYDIPVFHFNGKYLMKHRADVDLFTKTLEDYFKMQT</sequence>
<name>A0A3S1HIC7_ELYCH</name>
<dbReference type="PANTHER" id="PTHR33558">
    <property type="entry name" value="GLUTAREDOXIN-LIKE PROTEIN C5ORF63 HOMOLOG"/>
    <property type="match status" value="1"/>
</dbReference>
<dbReference type="EMBL" id="RQTK01000414">
    <property type="protein sequence ID" value="RUS80022.1"/>
    <property type="molecule type" value="Genomic_DNA"/>
</dbReference>
<protein>
    <recommendedName>
        <fullName evidence="1">Glutaredoxin-like protein</fullName>
    </recommendedName>
</protein>
<dbReference type="InterPro" id="IPR008554">
    <property type="entry name" value="Glutaredoxin-like"/>
</dbReference>
<dbReference type="SUPFAM" id="SSF52833">
    <property type="entry name" value="Thioredoxin-like"/>
    <property type="match status" value="1"/>
</dbReference>
<evidence type="ECO:0000313" key="3">
    <source>
        <dbReference type="Proteomes" id="UP000271974"/>
    </source>
</evidence>
<reference evidence="2 3" key="1">
    <citation type="submission" date="2019-01" db="EMBL/GenBank/DDBJ databases">
        <title>A draft genome assembly of the solar-powered sea slug Elysia chlorotica.</title>
        <authorList>
            <person name="Cai H."/>
            <person name="Li Q."/>
            <person name="Fang X."/>
            <person name="Li J."/>
            <person name="Curtis N.E."/>
            <person name="Altenburger A."/>
            <person name="Shibata T."/>
            <person name="Feng M."/>
            <person name="Maeda T."/>
            <person name="Schwartz J.A."/>
            <person name="Shigenobu S."/>
            <person name="Lundholm N."/>
            <person name="Nishiyama T."/>
            <person name="Yang H."/>
            <person name="Hasebe M."/>
            <person name="Li S."/>
            <person name="Pierce S.K."/>
            <person name="Wang J."/>
        </authorList>
    </citation>
    <scope>NUCLEOTIDE SEQUENCE [LARGE SCALE GENOMIC DNA]</scope>
    <source>
        <strain evidence="2">EC2010</strain>
        <tissue evidence="2">Whole organism of an adult</tissue>
    </source>
</reference>
<keyword evidence="1" id="KW-0249">Electron transport</keyword>
<keyword evidence="1" id="KW-0813">Transport</keyword>
<dbReference type="AlphaFoldDB" id="A0A3S1HIC7"/>
<gene>
    <name evidence="2" type="ORF">EGW08_012192</name>
</gene>
<dbReference type="PANTHER" id="PTHR33558:SF1">
    <property type="entry name" value="GLUTAREDOXIN-LIKE PROTEIN C5ORF63 HOMOLOG"/>
    <property type="match status" value="1"/>
</dbReference>
<dbReference type="InterPro" id="IPR052565">
    <property type="entry name" value="Glutaredoxin-like_YDR286C"/>
</dbReference>
<dbReference type="Pfam" id="PF05768">
    <property type="entry name" value="Glrx-like"/>
    <property type="match status" value="1"/>
</dbReference>
<dbReference type="Proteomes" id="UP000271974">
    <property type="component" value="Unassembled WGS sequence"/>
</dbReference>
<organism evidence="2 3">
    <name type="scientific">Elysia chlorotica</name>
    <name type="common">Eastern emerald elysia</name>
    <name type="synonym">Sea slug</name>
    <dbReference type="NCBI Taxonomy" id="188477"/>
    <lineage>
        <taxon>Eukaryota</taxon>
        <taxon>Metazoa</taxon>
        <taxon>Spiralia</taxon>
        <taxon>Lophotrochozoa</taxon>
        <taxon>Mollusca</taxon>
        <taxon>Gastropoda</taxon>
        <taxon>Heterobranchia</taxon>
        <taxon>Euthyneura</taxon>
        <taxon>Panpulmonata</taxon>
        <taxon>Sacoglossa</taxon>
        <taxon>Placobranchoidea</taxon>
        <taxon>Plakobranchidae</taxon>
        <taxon>Elysia</taxon>
    </lineage>
</organism>
<proteinExistence type="inferred from homology"/>
<evidence type="ECO:0000313" key="2">
    <source>
        <dbReference type="EMBL" id="RUS80022.1"/>
    </source>
</evidence>
<dbReference type="Gene3D" id="3.40.30.10">
    <property type="entry name" value="Glutaredoxin"/>
    <property type="match status" value="1"/>
</dbReference>
<dbReference type="InterPro" id="IPR036249">
    <property type="entry name" value="Thioredoxin-like_sf"/>
</dbReference>